<evidence type="ECO:0000256" key="1">
    <source>
        <dbReference type="SAM" id="MobiDB-lite"/>
    </source>
</evidence>
<name>A0ABU4S214_9GAMM</name>
<dbReference type="Proteomes" id="UP001273505">
    <property type="component" value="Unassembled WGS sequence"/>
</dbReference>
<dbReference type="InterPro" id="IPR009749">
    <property type="entry name" value="DUF1315"/>
</dbReference>
<feature type="region of interest" description="Disordered" evidence="1">
    <location>
        <begin position="58"/>
        <end position="89"/>
    </location>
</feature>
<keyword evidence="3" id="KW-1185">Reference proteome</keyword>
<organism evidence="2 3">
    <name type="scientific">Gilvimarinus gilvus</name>
    <dbReference type="NCBI Taxonomy" id="3058038"/>
    <lineage>
        <taxon>Bacteria</taxon>
        <taxon>Pseudomonadati</taxon>
        <taxon>Pseudomonadota</taxon>
        <taxon>Gammaproteobacteria</taxon>
        <taxon>Cellvibrionales</taxon>
        <taxon>Cellvibrionaceae</taxon>
        <taxon>Gilvimarinus</taxon>
    </lineage>
</organism>
<sequence>MNDDFRQVIANLTPEVYQNLKRAVELGKWPDGKVLTQEQRETCMQAVIAFEHLHVPKEEQSGYVPPKPGDACDTDSDAGQSAEQPIKWQ</sequence>
<protein>
    <submittedName>
        <fullName evidence="2">YeaC family protein</fullName>
    </submittedName>
</protein>
<dbReference type="RefSeq" id="WP_302721786.1">
    <property type="nucleotide sequence ID" value="NZ_JAULRU010000418.1"/>
</dbReference>
<reference evidence="2 3" key="1">
    <citation type="submission" date="2023-11" db="EMBL/GenBank/DDBJ databases">
        <title>Gilvimarinus fulvus sp. nov., isolated from the surface of Kelp.</title>
        <authorList>
            <person name="Sun Y.Y."/>
            <person name="Gong Y."/>
            <person name="Du Z.J."/>
        </authorList>
    </citation>
    <scope>NUCLEOTIDE SEQUENCE [LARGE SCALE GENOMIC DNA]</scope>
    <source>
        <strain evidence="2 3">SDUM040013</strain>
    </source>
</reference>
<evidence type="ECO:0000313" key="2">
    <source>
        <dbReference type="EMBL" id="MDX6851190.1"/>
    </source>
</evidence>
<proteinExistence type="predicted"/>
<comment type="caution">
    <text evidence="2">The sequence shown here is derived from an EMBL/GenBank/DDBJ whole genome shotgun (WGS) entry which is preliminary data.</text>
</comment>
<gene>
    <name evidence="2" type="ORF">SCD92_17560</name>
</gene>
<accession>A0ABU4S214</accession>
<dbReference type="EMBL" id="JAXAFO010000042">
    <property type="protein sequence ID" value="MDX6851190.1"/>
    <property type="molecule type" value="Genomic_DNA"/>
</dbReference>
<evidence type="ECO:0000313" key="3">
    <source>
        <dbReference type="Proteomes" id="UP001273505"/>
    </source>
</evidence>
<dbReference type="Pfam" id="PF07023">
    <property type="entry name" value="DUF1315"/>
    <property type="match status" value="1"/>
</dbReference>